<dbReference type="InterPro" id="IPR042184">
    <property type="entry name" value="YqeY/Aim41_N"/>
</dbReference>
<dbReference type="STRING" id="1618563.UU12_C0020G0004"/>
<comment type="caution">
    <text evidence="1">The sequence shown here is derived from an EMBL/GenBank/DDBJ whole genome shotgun (WGS) entry which is preliminary data.</text>
</comment>
<dbReference type="Pfam" id="PF09424">
    <property type="entry name" value="YqeY"/>
    <property type="match status" value="1"/>
</dbReference>
<name>A0A0G0T092_9BACT</name>
<dbReference type="Gene3D" id="1.10.10.410">
    <property type="match status" value="1"/>
</dbReference>
<protein>
    <submittedName>
        <fullName evidence="1">GatB/Yqey family protein</fullName>
    </submittedName>
</protein>
<evidence type="ECO:0000313" key="2">
    <source>
        <dbReference type="Proteomes" id="UP000034562"/>
    </source>
</evidence>
<dbReference type="InterPro" id="IPR019004">
    <property type="entry name" value="YqeY/Aim41"/>
</dbReference>
<sequence length="146" mass="16117">MIAGKLQQIIGEAMKAHDELRTSTLRLLSSAFNYEKIAKQHELTEEEELVVIQKEAKQRRDSIEAYKKAGAEDRAQKEDAELKILAEFLPPEMDEETLSKLVTDAITQMGAKSMADMGRVIGAVKAKAPNVDGGKIAQIVGLKLHD</sequence>
<dbReference type="AlphaFoldDB" id="A0A0G0T092"/>
<dbReference type="Gene3D" id="1.10.1510.10">
    <property type="entry name" value="Uncharacterised protein YqeY/AIM41 PF09424, N-terminal domain"/>
    <property type="match status" value="1"/>
</dbReference>
<accession>A0A0G0T092</accession>
<dbReference type="PANTHER" id="PTHR28055:SF1">
    <property type="entry name" value="ALTERED INHERITANCE OF MITOCHONDRIA PROTEIN 41, MITOCHONDRIAL"/>
    <property type="match status" value="1"/>
</dbReference>
<evidence type="ECO:0000313" key="1">
    <source>
        <dbReference type="EMBL" id="KKR70483.1"/>
    </source>
</evidence>
<dbReference type="InterPro" id="IPR023168">
    <property type="entry name" value="GatB_Yqey_C_2"/>
</dbReference>
<organism evidence="1 2">
    <name type="scientific">Candidatus Woesebacteria bacterium GW2011_GWA2_40_7b</name>
    <dbReference type="NCBI Taxonomy" id="1618563"/>
    <lineage>
        <taxon>Bacteria</taxon>
        <taxon>Candidatus Woeseibacteriota</taxon>
    </lineage>
</organism>
<dbReference type="PANTHER" id="PTHR28055">
    <property type="entry name" value="ALTERED INHERITANCE OF MITOCHONDRIA PROTEIN 41, MITOCHONDRIAL"/>
    <property type="match status" value="1"/>
</dbReference>
<dbReference type="Proteomes" id="UP000034562">
    <property type="component" value="Unassembled WGS sequence"/>
</dbReference>
<gene>
    <name evidence="1" type="ORF">UU12_C0020G0004</name>
</gene>
<dbReference type="SUPFAM" id="SSF89095">
    <property type="entry name" value="GatB/YqeY motif"/>
    <property type="match status" value="1"/>
</dbReference>
<dbReference type="InterPro" id="IPR003789">
    <property type="entry name" value="Asn/Gln_tRNA_amidoTrase-B-like"/>
</dbReference>
<proteinExistence type="predicted"/>
<dbReference type="EMBL" id="LBZK01000020">
    <property type="protein sequence ID" value="KKR70483.1"/>
    <property type="molecule type" value="Genomic_DNA"/>
</dbReference>
<reference evidence="1 2" key="1">
    <citation type="journal article" date="2015" name="Nature">
        <title>rRNA introns, odd ribosomes, and small enigmatic genomes across a large radiation of phyla.</title>
        <authorList>
            <person name="Brown C.T."/>
            <person name="Hug L.A."/>
            <person name="Thomas B.C."/>
            <person name="Sharon I."/>
            <person name="Castelle C.J."/>
            <person name="Singh A."/>
            <person name="Wilkins M.J."/>
            <person name="Williams K.H."/>
            <person name="Banfield J.F."/>
        </authorList>
    </citation>
    <scope>NUCLEOTIDE SEQUENCE [LARGE SCALE GENOMIC DNA]</scope>
</reference>
<dbReference type="GO" id="GO:0016884">
    <property type="term" value="F:carbon-nitrogen ligase activity, with glutamine as amido-N-donor"/>
    <property type="evidence" value="ECO:0007669"/>
    <property type="project" value="InterPro"/>
</dbReference>